<dbReference type="Pfam" id="PF02875">
    <property type="entry name" value="Mur_ligase_C"/>
    <property type="match status" value="1"/>
</dbReference>
<dbReference type="AlphaFoldDB" id="A0A2M8QE98"/>
<feature type="domain" description="Mur ligase C-terminal" evidence="11">
    <location>
        <begin position="345"/>
        <end position="454"/>
    </location>
</feature>
<dbReference type="Gene3D" id="3.40.1190.10">
    <property type="entry name" value="Mur-like, catalytic domain"/>
    <property type="match status" value="1"/>
</dbReference>
<comment type="catalytic activity">
    <reaction evidence="10">
        <text>(6S)-5,6,7,8-tetrahydrofolyl-(gamma-L-Glu)(n) + L-glutamate + ATP = (6S)-5,6,7,8-tetrahydrofolyl-(gamma-L-Glu)(n+1) + ADP + phosphate + H(+)</text>
        <dbReference type="Rhea" id="RHEA:10580"/>
        <dbReference type="Rhea" id="RHEA-COMP:14738"/>
        <dbReference type="Rhea" id="RHEA-COMP:14740"/>
        <dbReference type="ChEBI" id="CHEBI:15378"/>
        <dbReference type="ChEBI" id="CHEBI:29985"/>
        <dbReference type="ChEBI" id="CHEBI:30616"/>
        <dbReference type="ChEBI" id="CHEBI:43474"/>
        <dbReference type="ChEBI" id="CHEBI:141005"/>
        <dbReference type="ChEBI" id="CHEBI:456216"/>
        <dbReference type="EC" id="6.3.2.17"/>
    </reaction>
</comment>
<proteinExistence type="inferred from homology"/>
<dbReference type="InterPro" id="IPR013221">
    <property type="entry name" value="Mur_ligase_cen"/>
</dbReference>
<dbReference type="GO" id="GO:0005737">
    <property type="term" value="C:cytoplasm"/>
    <property type="evidence" value="ECO:0007669"/>
    <property type="project" value="TreeGrafter"/>
</dbReference>
<evidence type="ECO:0000259" key="11">
    <source>
        <dbReference type="Pfam" id="PF02875"/>
    </source>
</evidence>
<evidence type="ECO:0000256" key="10">
    <source>
        <dbReference type="ARBA" id="ARBA00047493"/>
    </source>
</evidence>
<keyword evidence="4" id="KW-0436">Ligase</keyword>
<sequence>MIQVSDRSAFVGCAQWGAHTQRGDCADAMLYTEALEYLYSLANYERVSIDAYTHETLDLDRMRAVLARLGNPQERYRTIHVAGTKGKGSTCALMASCLKQLGLKVGLYTSPHLSSFRERIQVNGELIAPEAVGALAQKVKEAAEAAPGLTTFEAITAMGFLYFSHQDVDWAVIEVGLGGRLDATNVITPQAAIITSISYDHQHILGSTLSEIAGEKAGIIKPGVPVISQSQPAAAMAVIERAAQERSAPLTVVGRHWRWTPGPFSLIKQSFEVKKVSLVRSKEKPFVNDLEGWYEIALLGKHQIENATTVIAAIDVIRDALLATGAHDFGARAVRDGLRLAAWPGRFQILRADPPLVADGAHNLDSANKLGATLAEVFPGRRWVFIFGTLKDKDAEGMIRALNPRATRWIFSQQANSPRAIPAERLLAIAAQADIARAVALPSLADALDVAIKGDEPVCIFGSVAFVGEARVRWAQLTGAETLPVFD</sequence>
<dbReference type="InterPro" id="IPR004101">
    <property type="entry name" value="Mur_ligase_C"/>
</dbReference>
<dbReference type="InterPro" id="IPR036565">
    <property type="entry name" value="Mur-like_cat_sf"/>
</dbReference>
<dbReference type="PROSITE" id="PS01012">
    <property type="entry name" value="FOLYLPOLYGLU_SYNT_2"/>
    <property type="match status" value="1"/>
</dbReference>
<dbReference type="EC" id="6.3.2.17" evidence="3"/>
<evidence type="ECO:0000256" key="8">
    <source>
        <dbReference type="ARBA" id="ARBA00022842"/>
    </source>
</evidence>
<dbReference type="GO" id="GO:0004326">
    <property type="term" value="F:tetrahydrofolylpolyglutamate synthase activity"/>
    <property type="evidence" value="ECO:0007669"/>
    <property type="project" value="UniProtKB-EC"/>
</dbReference>
<comment type="caution">
    <text evidence="13">The sequence shown here is derived from an EMBL/GenBank/DDBJ whole genome shotgun (WGS) entry which is preliminary data.</text>
</comment>
<comment type="cofactor">
    <cofactor evidence="1">
        <name>Mg(2+)</name>
        <dbReference type="ChEBI" id="CHEBI:18420"/>
    </cofactor>
</comment>
<evidence type="ECO:0000256" key="2">
    <source>
        <dbReference type="ARBA" id="ARBA00008276"/>
    </source>
</evidence>
<gene>
    <name evidence="13" type="ORF">CUN48_05005</name>
</gene>
<dbReference type="SUPFAM" id="SSF53623">
    <property type="entry name" value="MurD-like peptide ligases, catalytic domain"/>
    <property type="match status" value="1"/>
</dbReference>
<dbReference type="Pfam" id="PF08245">
    <property type="entry name" value="Mur_ligase_M"/>
    <property type="match status" value="1"/>
</dbReference>
<accession>A0A2M8QE98</accession>
<protein>
    <recommendedName>
        <fullName evidence="3">tetrahydrofolate synthase</fullName>
        <ecNumber evidence="3">6.3.2.17</ecNumber>
    </recommendedName>
    <alternativeName>
        <fullName evidence="9">Tetrahydrofolylpolyglutamate synthase</fullName>
    </alternativeName>
</protein>
<dbReference type="PANTHER" id="PTHR11136">
    <property type="entry name" value="FOLYLPOLYGLUTAMATE SYNTHASE-RELATED"/>
    <property type="match status" value="1"/>
</dbReference>
<keyword evidence="5" id="KW-0479">Metal-binding</keyword>
<evidence type="ECO:0000256" key="1">
    <source>
        <dbReference type="ARBA" id="ARBA00001946"/>
    </source>
</evidence>
<evidence type="ECO:0000259" key="12">
    <source>
        <dbReference type="Pfam" id="PF08245"/>
    </source>
</evidence>
<evidence type="ECO:0000256" key="7">
    <source>
        <dbReference type="ARBA" id="ARBA00022840"/>
    </source>
</evidence>
<keyword evidence="7" id="KW-0067">ATP-binding</keyword>
<dbReference type="InterPro" id="IPR018109">
    <property type="entry name" value="Folylpolyglutamate_synth_CS"/>
</dbReference>
<dbReference type="GO" id="GO:0008841">
    <property type="term" value="F:dihydrofolate synthase activity"/>
    <property type="evidence" value="ECO:0007669"/>
    <property type="project" value="TreeGrafter"/>
</dbReference>
<organism evidence="13 14">
    <name type="scientific">Candidatus Thermofonsia Clade 3 bacterium</name>
    <dbReference type="NCBI Taxonomy" id="2364212"/>
    <lineage>
        <taxon>Bacteria</taxon>
        <taxon>Bacillati</taxon>
        <taxon>Chloroflexota</taxon>
        <taxon>Candidatus Thermofontia</taxon>
        <taxon>Candidatus Thermofonsia Clade 3</taxon>
    </lineage>
</organism>
<dbReference type="SUPFAM" id="SSF53244">
    <property type="entry name" value="MurD-like peptide ligases, peptide-binding domain"/>
    <property type="match status" value="1"/>
</dbReference>
<feature type="domain" description="Mur ligase central" evidence="12">
    <location>
        <begin position="81"/>
        <end position="313"/>
    </location>
</feature>
<evidence type="ECO:0000256" key="3">
    <source>
        <dbReference type="ARBA" id="ARBA00013025"/>
    </source>
</evidence>
<evidence type="ECO:0000256" key="6">
    <source>
        <dbReference type="ARBA" id="ARBA00022741"/>
    </source>
</evidence>
<keyword evidence="8" id="KW-0460">Magnesium</keyword>
<dbReference type="GO" id="GO:0005524">
    <property type="term" value="F:ATP binding"/>
    <property type="evidence" value="ECO:0007669"/>
    <property type="project" value="UniProtKB-KW"/>
</dbReference>
<dbReference type="FunFam" id="3.40.1190.10:FF:000011">
    <property type="entry name" value="Folylpolyglutamate synthase/dihydrofolate synthase"/>
    <property type="match status" value="1"/>
</dbReference>
<dbReference type="Gene3D" id="3.90.190.20">
    <property type="entry name" value="Mur ligase, C-terminal domain"/>
    <property type="match status" value="1"/>
</dbReference>
<keyword evidence="6" id="KW-0547">Nucleotide-binding</keyword>
<name>A0A2M8QE98_9CHLR</name>
<evidence type="ECO:0000256" key="4">
    <source>
        <dbReference type="ARBA" id="ARBA00022598"/>
    </source>
</evidence>
<evidence type="ECO:0000256" key="9">
    <source>
        <dbReference type="ARBA" id="ARBA00030592"/>
    </source>
</evidence>
<dbReference type="PANTHER" id="PTHR11136:SF0">
    <property type="entry name" value="DIHYDROFOLATE SYNTHETASE-RELATED"/>
    <property type="match status" value="1"/>
</dbReference>
<dbReference type="Proteomes" id="UP000230790">
    <property type="component" value="Unassembled WGS sequence"/>
</dbReference>
<evidence type="ECO:0000313" key="14">
    <source>
        <dbReference type="Proteomes" id="UP000230790"/>
    </source>
</evidence>
<evidence type="ECO:0000256" key="5">
    <source>
        <dbReference type="ARBA" id="ARBA00022723"/>
    </source>
</evidence>
<evidence type="ECO:0000313" key="13">
    <source>
        <dbReference type="EMBL" id="PJF48126.1"/>
    </source>
</evidence>
<dbReference type="GO" id="GO:0046872">
    <property type="term" value="F:metal ion binding"/>
    <property type="evidence" value="ECO:0007669"/>
    <property type="project" value="UniProtKB-KW"/>
</dbReference>
<dbReference type="InterPro" id="IPR036615">
    <property type="entry name" value="Mur_ligase_C_dom_sf"/>
</dbReference>
<comment type="similarity">
    <text evidence="2">Belongs to the folylpolyglutamate synthase family.</text>
</comment>
<reference evidence="13 14" key="1">
    <citation type="submission" date="2017-11" db="EMBL/GenBank/DDBJ databases">
        <title>Evolution of Phototrophy in the Chloroflexi Phylum Driven by Horizontal Gene Transfer.</title>
        <authorList>
            <person name="Ward L.M."/>
            <person name="Hemp J."/>
            <person name="Shih P.M."/>
            <person name="Mcglynn S.E."/>
            <person name="Fischer W."/>
        </authorList>
    </citation>
    <scope>NUCLEOTIDE SEQUENCE [LARGE SCALE GENOMIC DNA]</scope>
    <source>
        <strain evidence="13">JP3_7</strain>
    </source>
</reference>
<dbReference type="InterPro" id="IPR001645">
    <property type="entry name" value="Folylpolyglutamate_synth"/>
</dbReference>
<dbReference type="NCBIfam" id="TIGR01499">
    <property type="entry name" value="folC"/>
    <property type="match status" value="1"/>
</dbReference>
<dbReference type="EMBL" id="PGTN01000023">
    <property type="protein sequence ID" value="PJF48126.1"/>
    <property type="molecule type" value="Genomic_DNA"/>
</dbReference>